<proteinExistence type="predicted"/>
<protein>
    <submittedName>
        <fullName evidence="1">Putative membrane protein AbrB (Regulator of aidB expression)</fullName>
    </submittedName>
</protein>
<dbReference type="EMBL" id="JACGWZ010000001">
    <property type="protein sequence ID" value="MBA8823782.1"/>
    <property type="molecule type" value="Genomic_DNA"/>
</dbReference>
<gene>
    <name evidence="1" type="ORF">FHX42_001111</name>
</gene>
<dbReference type="RefSeq" id="WP_182543033.1">
    <property type="nucleotide sequence ID" value="NZ_JACGWZ010000001.1"/>
</dbReference>
<dbReference type="Proteomes" id="UP000569329">
    <property type="component" value="Unassembled WGS sequence"/>
</dbReference>
<organism evidence="1 2">
    <name type="scientific">Halosaccharopolyspora lacisalsi</name>
    <dbReference type="NCBI Taxonomy" id="1000566"/>
    <lineage>
        <taxon>Bacteria</taxon>
        <taxon>Bacillati</taxon>
        <taxon>Actinomycetota</taxon>
        <taxon>Actinomycetes</taxon>
        <taxon>Pseudonocardiales</taxon>
        <taxon>Pseudonocardiaceae</taxon>
        <taxon>Halosaccharopolyspora</taxon>
    </lineage>
</organism>
<reference evidence="1 2" key="1">
    <citation type="submission" date="2020-07" db="EMBL/GenBank/DDBJ databases">
        <title>Sequencing the genomes of 1000 actinobacteria strains.</title>
        <authorList>
            <person name="Klenk H.-P."/>
        </authorList>
    </citation>
    <scope>NUCLEOTIDE SEQUENCE [LARGE SCALE GENOMIC DNA]</scope>
    <source>
        <strain evidence="1 2">DSM 45975</strain>
    </source>
</reference>
<evidence type="ECO:0000313" key="2">
    <source>
        <dbReference type="Proteomes" id="UP000569329"/>
    </source>
</evidence>
<comment type="caution">
    <text evidence="1">The sequence shown here is derived from an EMBL/GenBank/DDBJ whole genome shotgun (WGS) entry which is preliminary data.</text>
</comment>
<accession>A0A839DP67</accession>
<dbReference type="AlphaFoldDB" id="A0A839DP67"/>
<sequence>MVLVTQFSVLACGLLLGAVIPDSSESLGELGALWTWRAGGLTTVDLLGADFVAARHAYQAAL</sequence>
<keyword evidence="2" id="KW-1185">Reference proteome</keyword>
<name>A0A839DP67_9PSEU</name>
<evidence type="ECO:0000313" key="1">
    <source>
        <dbReference type="EMBL" id="MBA8823782.1"/>
    </source>
</evidence>